<feature type="domain" description="Type II secretion system protein GspF" evidence="8">
    <location>
        <begin position="69"/>
        <end position="192"/>
    </location>
</feature>
<gene>
    <name evidence="9" type="ORF">J2S01_001915</name>
</gene>
<evidence type="ECO:0000256" key="2">
    <source>
        <dbReference type="ARBA" id="ARBA00005745"/>
    </source>
</evidence>
<keyword evidence="6 7" id="KW-0472">Membrane</keyword>
<reference evidence="9 10" key="1">
    <citation type="submission" date="2023-07" db="EMBL/GenBank/DDBJ databases">
        <title>Genomic Encyclopedia of Type Strains, Phase IV (KMG-IV): sequencing the most valuable type-strain genomes for metagenomic binning, comparative biology and taxonomic classification.</title>
        <authorList>
            <person name="Goeker M."/>
        </authorList>
    </citation>
    <scope>NUCLEOTIDE SEQUENCE [LARGE SCALE GENOMIC DNA]</scope>
    <source>
        <strain evidence="9 10">DSM 16980</strain>
    </source>
</reference>
<dbReference type="PRINTS" id="PR00812">
    <property type="entry name" value="BCTERIALGSPF"/>
</dbReference>
<evidence type="ECO:0000256" key="7">
    <source>
        <dbReference type="SAM" id="Phobius"/>
    </source>
</evidence>
<dbReference type="PANTHER" id="PTHR30012">
    <property type="entry name" value="GENERAL SECRETION PATHWAY PROTEIN"/>
    <property type="match status" value="1"/>
</dbReference>
<dbReference type="Proteomes" id="UP001239167">
    <property type="component" value="Unassembled WGS sequence"/>
</dbReference>
<accession>A0ABT9Y8M1</accession>
<feature type="transmembrane region" description="Helical" evidence="7">
    <location>
        <begin position="169"/>
        <end position="190"/>
    </location>
</feature>
<dbReference type="PANTHER" id="PTHR30012:SF0">
    <property type="entry name" value="TYPE II SECRETION SYSTEM PROTEIN F-RELATED"/>
    <property type="match status" value="1"/>
</dbReference>
<feature type="transmembrane region" description="Helical" evidence="7">
    <location>
        <begin position="223"/>
        <end position="241"/>
    </location>
</feature>
<keyword evidence="10" id="KW-1185">Reference proteome</keyword>
<comment type="caution">
    <text evidence="9">The sequence shown here is derived from an EMBL/GenBank/DDBJ whole genome shotgun (WGS) entry which is preliminary data.</text>
</comment>
<dbReference type="InterPro" id="IPR042094">
    <property type="entry name" value="T2SS_GspF_sf"/>
</dbReference>
<keyword evidence="3" id="KW-1003">Cell membrane</keyword>
<feature type="transmembrane region" description="Helical" evidence="7">
    <location>
        <begin position="375"/>
        <end position="396"/>
    </location>
</feature>
<evidence type="ECO:0000256" key="5">
    <source>
        <dbReference type="ARBA" id="ARBA00022989"/>
    </source>
</evidence>
<evidence type="ECO:0000313" key="10">
    <source>
        <dbReference type="Proteomes" id="UP001239167"/>
    </source>
</evidence>
<protein>
    <submittedName>
        <fullName evidence="9">Type IV pilus assembly protein PilC</fullName>
    </submittedName>
</protein>
<keyword evidence="4 7" id="KW-0812">Transmembrane</keyword>
<keyword evidence="5 7" id="KW-1133">Transmembrane helix</keyword>
<proteinExistence type="inferred from homology"/>
<organism evidence="9 10">
    <name type="scientific">Pectinatus haikarae</name>
    <dbReference type="NCBI Taxonomy" id="349096"/>
    <lineage>
        <taxon>Bacteria</taxon>
        <taxon>Bacillati</taxon>
        <taxon>Bacillota</taxon>
        <taxon>Negativicutes</taxon>
        <taxon>Selenomonadales</taxon>
        <taxon>Selenomonadaceae</taxon>
        <taxon>Pectinatus</taxon>
    </lineage>
</organism>
<evidence type="ECO:0000256" key="3">
    <source>
        <dbReference type="ARBA" id="ARBA00022475"/>
    </source>
</evidence>
<evidence type="ECO:0000259" key="8">
    <source>
        <dbReference type="Pfam" id="PF00482"/>
    </source>
</evidence>
<name>A0ABT9Y8M1_9FIRM</name>
<feature type="domain" description="Type II secretion system protein GspF" evidence="8">
    <location>
        <begin position="272"/>
        <end position="394"/>
    </location>
</feature>
<dbReference type="Pfam" id="PF00482">
    <property type="entry name" value="T2SSF"/>
    <property type="match status" value="2"/>
</dbReference>
<dbReference type="RefSeq" id="WP_196605608.1">
    <property type="nucleotide sequence ID" value="NZ_CP116940.1"/>
</dbReference>
<comment type="subcellular location">
    <subcellularLocation>
        <location evidence="1">Cell membrane</location>
        <topology evidence="1">Multi-pass membrane protein</topology>
    </subcellularLocation>
</comment>
<comment type="similarity">
    <text evidence="2">Belongs to the GSP F family.</text>
</comment>
<evidence type="ECO:0000313" key="9">
    <source>
        <dbReference type="EMBL" id="MDQ0204190.1"/>
    </source>
</evidence>
<dbReference type="Gene3D" id="1.20.81.30">
    <property type="entry name" value="Type II secretion system (T2SS), domain F"/>
    <property type="match status" value="2"/>
</dbReference>
<evidence type="ECO:0000256" key="1">
    <source>
        <dbReference type="ARBA" id="ARBA00004651"/>
    </source>
</evidence>
<evidence type="ECO:0000256" key="4">
    <source>
        <dbReference type="ARBA" id="ARBA00022692"/>
    </source>
</evidence>
<sequence length="404" mass="45526">MKKYFYCVKDHLGKDIKGSIFAASPDEAAEILRSQNYFLLGLEEEKCSLRQRLKGRFGYIISCNDVAFFCRQLSIMLKSGITVKEALEAINAQTKNIKFKNILYEISLQIQTGKSFSDSLAVHKTAFPRSFLALTAAGEAGGKLDDVLQYSADYLERDYNIREKLKTVAVYPLMLSLVFIVTAGVMLTVVMPMFAELLKNLNVPLPLLTTFVLFLGFGLEKYGIVFIMLFLSLLSVFNFMWQQKKYKYMVYKFLLKTPFWGRLFAELILLQFCNELSVMLSSGLTIDKSISTILSNSPNEYLENILKRVQADIQRGNTLSSSLAKNTLFTPLFMQMLLTGEKSGNLAIMLNTTAEFYKNDVELLYKRGIALAEPCMIIALSIFIGIFVAAIAIPMFEAAAQVPM</sequence>
<dbReference type="InterPro" id="IPR003004">
    <property type="entry name" value="GspF/PilC"/>
</dbReference>
<dbReference type="EMBL" id="JAUSUE010000013">
    <property type="protein sequence ID" value="MDQ0204190.1"/>
    <property type="molecule type" value="Genomic_DNA"/>
</dbReference>
<dbReference type="InterPro" id="IPR018076">
    <property type="entry name" value="T2SS_GspF_dom"/>
</dbReference>
<evidence type="ECO:0000256" key="6">
    <source>
        <dbReference type="ARBA" id="ARBA00023136"/>
    </source>
</evidence>